<dbReference type="Pfam" id="PF00126">
    <property type="entry name" value="HTH_1"/>
    <property type="match status" value="1"/>
</dbReference>
<dbReference type="SUPFAM" id="SSF46785">
    <property type="entry name" value="Winged helix' DNA-binding domain"/>
    <property type="match status" value="1"/>
</dbReference>
<comment type="caution">
    <text evidence="6">The sequence shown here is derived from an EMBL/GenBank/DDBJ whole genome shotgun (WGS) entry which is preliminary data.</text>
</comment>
<evidence type="ECO:0000256" key="2">
    <source>
        <dbReference type="ARBA" id="ARBA00023015"/>
    </source>
</evidence>
<dbReference type="EMBL" id="BMYS01000008">
    <property type="protein sequence ID" value="GGW85565.1"/>
    <property type="molecule type" value="Genomic_DNA"/>
</dbReference>
<dbReference type="PANTHER" id="PTHR30537">
    <property type="entry name" value="HTH-TYPE TRANSCRIPTIONAL REGULATOR"/>
    <property type="match status" value="1"/>
</dbReference>
<dbReference type="SUPFAM" id="SSF53850">
    <property type="entry name" value="Periplasmic binding protein-like II"/>
    <property type="match status" value="1"/>
</dbReference>
<evidence type="ECO:0000259" key="5">
    <source>
        <dbReference type="PROSITE" id="PS50931"/>
    </source>
</evidence>
<dbReference type="PANTHER" id="PTHR30537:SF35">
    <property type="entry name" value="TRANSCRIPTIONAL REGULATORY PROTEIN"/>
    <property type="match status" value="1"/>
</dbReference>
<sequence>MIDNNLDLNLLKLFVEIVEAKSLAEAARRTGMTRSNVSMRLKKLEKTLETQLFRRNTRSIELTQQGELLYEKSQKILEEIASVSSDIHHLSKSMKGYIRVRIPTGFGHLYLSDIFIDFIREYPEIDLKILINDRLDDLIESEVDFAIKITSNPNNEYVARKICDVQWCLSASPDYLKGNPVLLPSDLLHHKLVMPAAMGKNFFLKLVHERSLIRQRVSCSLQSGSYTFLLDAALKGVGITLLPRYAVHQELKQGKLVEVLEDYMPEGVGNAMYFLTIPNKFTTTATHQLMNFLQERIIALVDSWNHTTL</sequence>
<dbReference type="InterPro" id="IPR036390">
    <property type="entry name" value="WH_DNA-bd_sf"/>
</dbReference>
<comment type="similarity">
    <text evidence="1">Belongs to the LysR transcriptional regulatory family.</text>
</comment>
<keyword evidence="4" id="KW-0804">Transcription</keyword>
<dbReference type="InterPro" id="IPR036388">
    <property type="entry name" value="WH-like_DNA-bd_sf"/>
</dbReference>
<dbReference type="RefSeq" id="WP_189384822.1">
    <property type="nucleotide sequence ID" value="NZ_BAABFY010000003.1"/>
</dbReference>
<dbReference type="GO" id="GO:0003700">
    <property type="term" value="F:DNA-binding transcription factor activity"/>
    <property type="evidence" value="ECO:0007669"/>
    <property type="project" value="InterPro"/>
</dbReference>
<keyword evidence="3" id="KW-0238">DNA-binding</keyword>
<dbReference type="InterPro" id="IPR058163">
    <property type="entry name" value="LysR-type_TF_proteobact-type"/>
</dbReference>
<dbReference type="Proteomes" id="UP000608345">
    <property type="component" value="Unassembled WGS sequence"/>
</dbReference>
<name>A0A918MYK8_9BURK</name>
<accession>A0A918MYK8</accession>
<dbReference type="InterPro" id="IPR000847">
    <property type="entry name" value="LysR_HTH_N"/>
</dbReference>
<protein>
    <submittedName>
        <fullName evidence="6">LysR family transcriptional regulator</fullName>
    </submittedName>
</protein>
<gene>
    <name evidence="6" type="ORF">GCM10011450_14450</name>
</gene>
<dbReference type="PROSITE" id="PS50931">
    <property type="entry name" value="HTH_LYSR"/>
    <property type="match status" value="1"/>
</dbReference>
<dbReference type="Gene3D" id="1.10.10.10">
    <property type="entry name" value="Winged helix-like DNA-binding domain superfamily/Winged helix DNA-binding domain"/>
    <property type="match status" value="1"/>
</dbReference>
<dbReference type="FunFam" id="1.10.10.10:FF:000001">
    <property type="entry name" value="LysR family transcriptional regulator"/>
    <property type="match status" value="1"/>
</dbReference>
<dbReference type="Gene3D" id="3.40.190.290">
    <property type="match status" value="1"/>
</dbReference>
<dbReference type="GO" id="GO:0043565">
    <property type="term" value="F:sequence-specific DNA binding"/>
    <property type="evidence" value="ECO:0007669"/>
    <property type="project" value="TreeGrafter"/>
</dbReference>
<dbReference type="CDD" id="cd08422">
    <property type="entry name" value="PBP2_CrgA_like"/>
    <property type="match status" value="1"/>
</dbReference>
<feature type="domain" description="HTH lysR-type" evidence="5">
    <location>
        <begin position="6"/>
        <end position="63"/>
    </location>
</feature>
<reference evidence="6" key="1">
    <citation type="journal article" date="2014" name="Int. J. Syst. Evol. Microbiol.">
        <title>Complete genome sequence of Corynebacterium casei LMG S-19264T (=DSM 44701T), isolated from a smear-ripened cheese.</title>
        <authorList>
            <consortium name="US DOE Joint Genome Institute (JGI-PGF)"/>
            <person name="Walter F."/>
            <person name="Albersmeier A."/>
            <person name="Kalinowski J."/>
            <person name="Ruckert C."/>
        </authorList>
    </citation>
    <scope>NUCLEOTIDE SEQUENCE</scope>
    <source>
        <strain evidence="6">KCTC 23732</strain>
    </source>
</reference>
<evidence type="ECO:0000313" key="7">
    <source>
        <dbReference type="Proteomes" id="UP000608345"/>
    </source>
</evidence>
<keyword evidence="7" id="KW-1185">Reference proteome</keyword>
<keyword evidence="2" id="KW-0805">Transcription regulation</keyword>
<proteinExistence type="inferred from homology"/>
<evidence type="ECO:0000256" key="1">
    <source>
        <dbReference type="ARBA" id="ARBA00009437"/>
    </source>
</evidence>
<evidence type="ECO:0000313" key="6">
    <source>
        <dbReference type="EMBL" id="GGW85565.1"/>
    </source>
</evidence>
<reference evidence="6" key="2">
    <citation type="submission" date="2020-09" db="EMBL/GenBank/DDBJ databases">
        <authorList>
            <person name="Sun Q."/>
            <person name="Kim S."/>
        </authorList>
    </citation>
    <scope>NUCLEOTIDE SEQUENCE</scope>
    <source>
        <strain evidence="6">KCTC 23732</strain>
    </source>
</reference>
<dbReference type="Pfam" id="PF03466">
    <property type="entry name" value="LysR_substrate"/>
    <property type="match status" value="1"/>
</dbReference>
<dbReference type="InterPro" id="IPR005119">
    <property type="entry name" value="LysR_subst-bd"/>
</dbReference>
<dbReference type="AlphaFoldDB" id="A0A918MYK8"/>
<dbReference type="GO" id="GO:0006351">
    <property type="term" value="P:DNA-templated transcription"/>
    <property type="evidence" value="ECO:0007669"/>
    <property type="project" value="TreeGrafter"/>
</dbReference>
<evidence type="ECO:0000256" key="3">
    <source>
        <dbReference type="ARBA" id="ARBA00023125"/>
    </source>
</evidence>
<evidence type="ECO:0000256" key="4">
    <source>
        <dbReference type="ARBA" id="ARBA00023163"/>
    </source>
</evidence>
<organism evidence="6 7">
    <name type="scientific">Advenella faeciporci</name>
    <dbReference type="NCBI Taxonomy" id="797535"/>
    <lineage>
        <taxon>Bacteria</taxon>
        <taxon>Pseudomonadati</taxon>
        <taxon>Pseudomonadota</taxon>
        <taxon>Betaproteobacteria</taxon>
        <taxon>Burkholderiales</taxon>
        <taxon>Alcaligenaceae</taxon>
    </lineage>
</organism>